<dbReference type="Gene3D" id="4.10.410.10">
    <property type="entry name" value="Pancreatic trypsin inhibitor Kunitz domain"/>
    <property type="match status" value="3"/>
</dbReference>
<dbReference type="InterPro" id="IPR020901">
    <property type="entry name" value="Prtase_inh_Kunz-CS"/>
</dbReference>
<dbReference type="InterPro" id="IPR002223">
    <property type="entry name" value="Kunitz_BPTI"/>
</dbReference>
<dbReference type="PANTHER" id="PTHR10083">
    <property type="entry name" value="KUNITZ-TYPE PROTEASE INHIBITOR-RELATED"/>
    <property type="match status" value="1"/>
</dbReference>
<feature type="domain" description="BPTI/Kunitz inhibitor" evidence="11">
    <location>
        <begin position="218"/>
        <end position="268"/>
    </location>
</feature>
<dbReference type="Pfam" id="PF00014">
    <property type="entry name" value="Kunitz_BPTI"/>
    <property type="match status" value="3"/>
</dbReference>
<gene>
    <name evidence="12" type="ORF">WMY93_002326</name>
</gene>
<dbReference type="PRINTS" id="PR00759">
    <property type="entry name" value="BASICPTASE"/>
</dbReference>
<comment type="caution">
    <text evidence="12">The sequence shown here is derived from an EMBL/GenBank/DDBJ whole genome shotgun (WGS) entry which is preliminary data.</text>
</comment>
<evidence type="ECO:0000256" key="8">
    <source>
        <dbReference type="ARBA" id="ARBA00023157"/>
    </source>
</evidence>
<name>A0AAW0PVD3_9GOBI</name>
<dbReference type="PIRSF" id="PIRSF001620">
    <property type="entry name" value="TFPI"/>
    <property type="match status" value="1"/>
</dbReference>
<accession>A0AAW0PVD3</accession>
<comment type="subcellular location">
    <subcellularLocation>
        <location evidence="1 10">Secreted</location>
    </subcellularLocation>
</comment>
<dbReference type="FunFam" id="4.10.410.10:FF:000004">
    <property type="entry name" value="Tissue factor pathway inhibitor"/>
    <property type="match status" value="2"/>
</dbReference>
<dbReference type="Proteomes" id="UP001460270">
    <property type="component" value="Unassembled WGS sequence"/>
</dbReference>
<feature type="signal peptide" evidence="10">
    <location>
        <begin position="1"/>
        <end position="22"/>
    </location>
</feature>
<evidence type="ECO:0000313" key="12">
    <source>
        <dbReference type="EMBL" id="KAK7939000.1"/>
    </source>
</evidence>
<proteinExistence type="predicted"/>
<evidence type="ECO:0000256" key="1">
    <source>
        <dbReference type="ARBA" id="ARBA00004613"/>
    </source>
</evidence>
<keyword evidence="13" id="KW-1185">Reference proteome</keyword>
<dbReference type="SUPFAM" id="SSF57362">
    <property type="entry name" value="BPTI-like"/>
    <property type="match status" value="3"/>
</dbReference>
<evidence type="ECO:0000256" key="7">
    <source>
        <dbReference type="ARBA" id="ARBA00023084"/>
    </source>
</evidence>
<evidence type="ECO:0000256" key="5">
    <source>
        <dbReference type="ARBA" id="ARBA00022737"/>
    </source>
</evidence>
<dbReference type="InterPro" id="IPR050098">
    <property type="entry name" value="TFPI/VKTCI-like"/>
</dbReference>
<keyword evidence="8" id="KW-1015">Disulfide bond</keyword>
<dbReference type="PROSITE" id="PS00280">
    <property type="entry name" value="BPTI_KUNITZ_1"/>
    <property type="match status" value="3"/>
</dbReference>
<keyword evidence="10" id="KW-0732">Signal</keyword>
<keyword evidence="4 10" id="KW-0356">Hemostasis</keyword>
<dbReference type="AlphaFoldDB" id="A0AAW0PVD3"/>
<sequence>MIHKCVLLCALLCVLSAARSEARRSHRNGGGHFQSERFIFREQCALKEESGPCKAIKPRYFFNIDSGRCEMFEFGGCGGNDNNFLTKEECEETCVVSEDKDPCQLPEAPGPCRGLVSRFLYDPEIQSCRHFFYGGCFGNANNFRSMDECRSRCQNTDKSEQTTSPPKMDHQELQTHAVRRMMPLESVAVTAEPIAAAQTDNNTTTSEHYSKVSSPEECQLSVDPGDCDGAERRFFYNTTTRRCQSFTYSGCGGNKNNFLHRRSCYRKCGHRFKDHTMMFGGKMIRIRRKNLDKFKQVSV</sequence>
<evidence type="ECO:0000259" key="11">
    <source>
        <dbReference type="PROSITE" id="PS50279"/>
    </source>
</evidence>
<keyword evidence="9" id="KW-0325">Glycoprotein</keyword>
<dbReference type="EMBL" id="JBBPFD010000002">
    <property type="protein sequence ID" value="KAK7939000.1"/>
    <property type="molecule type" value="Genomic_DNA"/>
</dbReference>
<keyword evidence="2" id="KW-0964">Secreted</keyword>
<feature type="domain" description="BPTI/Kunitz inhibitor" evidence="11">
    <location>
        <begin position="44"/>
        <end position="94"/>
    </location>
</feature>
<evidence type="ECO:0000256" key="6">
    <source>
        <dbReference type="ARBA" id="ARBA00022900"/>
    </source>
</evidence>
<keyword evidence="5" id="KW-0677">Repeat</keyword>
<dbReference type="CDD" id="cd00109">
    <property type="entry name" value="Kunitz-type"/>
    <property type="match status" value="1"/>
</dbReference>
<keyword evidence="7 10" id="KW-0094">Blood coagulation</keyword>
<keyword evidence="3 10" id="KW-0646">Protease inhibitor</keyword>
<evidence type="ECO:0000256" key="2">
    <source>
        <dbReference type="ARBA" id="ARBA00022525"/>
    </source>
</evidence>
<evidence type="ECO:0000256" key="3">
    <source>
        <dbReference type="ARBA" id="ARBA00022690"/>
    </source>
</evidence>
<dbReference type="GO" id="GO:0004867">
    <property type="term" value="F:serine-type endopeptidase inhibitor activity"/>
    <property type="evidence" value="ECO:0007669"/>
    <property type="project" value="UniProtKB-UniRule"/>
</dbReference>
<dbReference type="SMART" id="SM00131">
    <property type="entry name" value="KU"/>
    <property type="match status" value="3"/>
</dbReference>
<evidence type="ECO:0000256" key="9">
    <source>
        <dbReference type="ARBA" id="ARBA00023180"/>
    </source>
</evidence>
<dbReference type="InterPro" id="IPR036880">
    <property type="entry name" value="Kunitz_BPTI_sf"/>
</dbReference>
<dbReference type="PANTHER" id="PTHR10083:SF376">
    <property type="entry name" value="SERINE PEPTIDASE INHIBITOR, KUNITZ TYPE, 3"/>
    <property type="match status" value="1"/>
</dbReference>
<dbReference type="InterPro" id="IPR008296">
    <property type="entry name" value="TFPI-like"/>
</dbReference>
<evidence type="ECO:0000256" key="10">
    <source>
        <dbReference type="PIRNR" id="PIRNR001620"/>
    </source>
</evidence>
<evidence type="ECO:0000313" key="13">
    <source>
        <dbReference type="Proteomes" id="UP001460270"/>
    </source>
</evidence>
<dbReference type="PROSITE" id="PS50279">
    <property type="entry name" value="BPTI_KUNITZ_2"/>
    <property type="match status" value="3"/>
</dbReference>
<feature type="domain" description="BPTI/Kunitz inhibitor" evidence="11">
    <location>
        <begin position="103"/>
        <end position="153"/>
    </location>
</feature>
<reference evidence="13" key="1">
    <citation type="submission" date="2024-04" db="EMBL/GenBank/DDBJ databases">
        <title>Salinicola lusitanus LLJ914,a marine bacterium isolated from the Okinawa Trough.</title>
        <authorList>
            <person name="Li J."/>
        </authorList>
    </citation>
    <scope>NUCLEOTIDE SEQUENCE [LARGE SCALE GENOMIC DNA]</scope>
</reference>
<protein>
    <recommendedName>
        <fullName evidence="10">Tissue factor pathway inhibitor</fullName>
    </recommendedName>
</protein>
<feature type="chain" id="PRO_5043116057" description="Tissue factor pathway inhibitor" evidence="10">
    <location>
        <begin position="23"/>
        <end position="299"/>
    </location>
</feature>
<keyword evidence="6 10" id="KW-0722">Serine protease inhibitor</keyword>
<dbReference type="GO" id="GO:0007596">
    <property type="term" value="P:blood coagulation"/>
    <property type="evidence" value="ECO:0007669"/>
    <property type="project" value="UniProtKB-UniRule"/>
</dbReference>
<organism evidence="12 13">
    <name type="scientific">Mugilogobius chulae</name>
    <name type="common">yellowstripe goby</name>
    <dbReference type="NCBI Taxonomy" id="88201"/>
    <lineage>
        <taxon>Eukaryota</taxon>
        <taxon>Metazoa</taxon>
        <taxon>Chordata</taxon>
        <taxon>Craniata</taxon>
        <taxon>Vertebrata</taxon>
        <taxon>Euteleostomi</taxon>
        <taxon>Actinopterygii</taxon>
        <taxon>Neopterygii</taxon>
        <taxon>Teleostei</taxon>
        <taxon>Neoteleostei</taxon>
        <taxon>Acanthomorphata</taxon>
        <taxon>Gobiaria</taxon>
        <taxon>Gobiiformes</taxon>
        <taxon>Gobioidei</taxon>
        <taxon>Gobiidae</taxon>
        <taxon>Gobionellinae</taxon>
        <taxon>Mugilogobius</taxon>
    </lineage>
</organism>
<dbReference type="GO" id="GO:0005615">
    <property type="term" value="C:extracellular space"/>
    <property type="evidence" value="ECO:0007669"/>
    <property type="project" value="TreeGrafter"/>
</dbReference>
<evidence type="ECO:0000256" key="4">
    <source>
        <dbReference type="ARBA" id="ARBA00022696"/>
    </source>
</evidence>